<name>A0A8A1MG42_AJECA</name>
<sequence>MLCLFSRLLCFSSIFLLCACDTNGFNLSKIHLRRKESLKTGKHLRFYEGWMPSGWGFGMGWDGMIPSPVCNLWLIMSEISCASYVIPSFASSHSPFFDVFVNEGLLGSRQTRMAERVEPRLNGWTASAPLS</sequence>
<organism evidence="2 3">
    <name type="scientific">Ajellomyces capsulatus</name>
    <name type="common">Darling's disease fungus</name>
    <name type="synonym">Histoplasma capsulatum</name>
    <dbReference type="NCBI Taxonomy" id="5037"/>
    <lineage>
        <taxon>Eukaryota</taxon>
        <taxon>Fungi</taxon>
        <taxon>Dikarya</taxon>
        <taxon>Ascomycota</taxon>
        <taxon>Pezizomycotina</taxon>
        <taxon>Eurotiomycetes</taxon>
        <taxon>Eurotiomycetidae</taxon>
        <taxon>Onygenales</taxon>
        <taxon>Ajellomycetaceae</taxon>
        <taxon>Histoplasma</taxon>
    </lineage>
</organism>
<feature type="chain" id="PRO_5034480024" description="Secreted protein" evidence="1">
    <location>
        <begin position="25"/>
        <end position="131"/>
    </location>
</feature>
<dbReference type="VEuPathDB" id="FungiDB:I7I51_01939"/>
<evidence type="ECO:0000256" key="1">
    <source>
        <dbReference type="SAM" id="SignalP"/>
    </source>
</evidence>
<evidence type="ECO:0008006" key="4">
    <source>
        <dbReference type="Google" id="ProtNLM"/>
    </source>
</evidence>
<evidence type="ECO:0000313" key="2">
    <source>
        <dbReference type="EMBL" id="QSS64865.1"/>
    </source>
</evidence>
<dbReference type="AlphaFoldDB" id="A0A8A1MG42"/>
<keyword evidence="1" id="KW-0732">Signal</keyword>
<feature type="signal peptide" evidence="1">
    <location>
        <begin position="1"/>
        <end position="24"/>
    </location>
</feature>
<dbReference type="EMBL" id="CP069114">
    <property type="protein sequence ID" value="QSS64865.1"/>
    <property type="molecule type" value="Genomic_DNA"/>
</dbReference>
<protein>
    <recommendedName>
        <fullName evidence="4">Secreted protein</fullName>
    </recommendedName>
</protein>
<gene>
    <name evidence="2" type="ORF">I7I51_01939</name>
</gene>
<proteinExistence type="predicted"/>
<evidence type="ECO:0000313" key="3">
    <source>
        <dbReference type="Proteomes" id="UP000663671"/>
    </source>
</evidence>
<reference evidence="2" key="1">
    <citation type="submission" date="2021-01" db="EMBL/GenBank/DDBJ databases">
        <title>Chromosome-level genome assembly of a human fungal pathogen reveals clustering of transcriptionally co-regulated genes.</title>
        <authorList>
            <person name="Voorhies M."/>
            <person name="Cohen S."/>
            <person name="Shea T.P."/>
            <person name="Petrus S."/>
            <person name="Munoz J.F."/>
            <person name="Poplawski S."/>
            <person name="Goldman W.E."/>
            <person name="Michael T."/>
            <person name="Cuomo C.A."/>
            <person name="Sil A."/>
            <person name="Beyhan S."/>
        </authorList>
    </citation>
    <scope>NUCLEOTIDE SEQUENCE</scope>
    <source>
        <strain evidence="2">WU24</strain>
    </source>
</reference>
<dbReference type="Proteomes" id="UP000663671">
    <property type="component" value="Chromosome 1"/>
</dbReference>
<dbReference type="PROSITE" id="PS51257">
    <property type="entry name" value="PROKAR_LIPOPROTEIN"/>
    <property type="match status" value="1"/>
</dbReference>
<accession>A0A8A1MG42</accession>